<organism evidence="1 2">
    <name type="scientific">Dioscorea alata</name>
    <name type="common">Purple yam</name>
    <dbReference type="NCBI Taxonomy" id="55571"/>
    <lineage>
        <taxon>Eukaryota</taxon>
        <taxon>Viridiplantae</taxon>
        <taxon>Streptophyta</taxon>
        <taxon>Embryophyta</taxon>
        <taxon>Tracheophyta</taxon>
        <taxon>Spermatophyta</taxon>
        <taxon>Magnoliopsida</taxon>
        <taxon>Liliopsida</taxon>
        <taxon>Dioscoreales</taxon>
        <taxon>Dioscoreaceae</taxon>
        <taxon>Dioscorea</taxon>
    </lineage>
</organism>
<sequence>MKQKIVIKVQMNCEKCRIKAMKIVAATEGVESVGVEGKDNDQLVVIGDGVDSIRLTSKLRKKVGHAVLVNVNEEKKPGEKTAEKAKPQTSAVVYLQINQMLTLIRRSCTLPARLHRSSSMKESTTVNVNRMPILAQSCNAVIQEFRWLNKYHLM</sequence>
<evidence type="ECO:0000313" key="2">
    <source>
        <dbReference type="Proteomes" id="UP000827976"/>
    </source>
</evidence>
<keyword evidence="2" id="KW-1185">Reference proteome</keyword>
<evidence type="ECO:0000313" key="1">
    <source>
        <dbReference type="EMBL" id="KAH7689114.1"/>
    </source>
</evidence>
<gene>
    <name evidence="1" type="ORF">IHE45_03G075300</name>
</gene>
<comment type="caution">
    <text evidence="1">The sequence shown here is derived from an EMBL/GenBank/DDBJ whole genome shotgun (WGS) entry which is preliminary data.</text>
</comment>
<dbReference type="Proteomes" id="UP000827976">
    <property type="component" value="Chromosome 3"/>
</dbReference>
<dbReference type="EMBL" id="CM037013">
    <property type="protein sequence ID" value="KAH7689114.1"/>
    <property type="molecule type" value="Genomic_DNA"/>
</dbReference>
<protein>
    <submittedName>
        <fullName evidence="1">Copper chaperone domain-containing protein</fullName>
    </submittedName>
</protein>
<proteinExistence type="predicted"/>
<name>A0ACB7WMH0_DIOAL</name>
<reference evidence="2" key="1">
    <citation type="journal article" date="2022" name="Nat. Commun.">
        <title>Chromosome evolution and the genetic basis of agronomically important traits in greater yam.</title>
        <authorList>
            <person name="Bredeson J.V."/>
            <person name="Lyons J.B."/>
            <person name="Oniyinde I.O."/>
            <person name="Okereke N.R."/>
            <person name="Kolade O."/>
            <person name="Nnabue I."/>
            <person name="Nwadili C.O."/>
            <person name="Hribova E."/>
            <person name="Parker M."/>
            <person name="Nwogha J."/>
            <person name="Shu S."/>
            <person name="Carlson J."/>
            <person name="Kariba R."/>
            <person name="Muthemba S."/>
            <person name="Knop K."/>
            <person name="Barton G.J."/>
            <person name="Sherwood A.V."/>
            <person name="Lopez-Montes A."/>
            <person name="Asiedu R."/>
            <person name="Jamnadass R."/>
            <person name="Muchugi A."/>
            <person name="Goodstein D."/>
            <person name="Egesi C.N."/>
            <person name="Featherston J."/>
            <person name="Asfaw A."/>
            <person name="Simpson G.G."/>
            <person name="Dolezel J."/>
            <person name="Hendre P.S."/>
            <person name="Van Deynze A."/>
            <person name="Kumar P.L."/>
            <person name="Obidiegwu J.E."/>
            <person name="Bhattacharjee R."/>
            <person name="Rokhsar D.S."/>
        </authorList>
    </citation>
    <scope>NUCLEOTIDE SEQUENCE [LARGE SCALE GENOMIC DNA]</scope>
    <source>
        <strain evidence="2">cv. TDa95/00328</strain>
    </source>
</reference>
<accession>A0ACB7WMH0</accession>